<feature type="compositionally biased region" description="Polar residues" evidence="1">
    <location>
        <begin position="1"/>
        <end position="14"/>
    </location>
</feature>
<protein>
    <submittedName>
        <fullName evidence="2">XRE family transcriptional regulator</fullName>
    </submittedName>
</protein>
<dbReference type="OrthoDB" id="8401347at2"/>
<name>A0A5R9J2I9_9PROT</name>
<dbReference type="AlphaFoldDB" id="A0A5R9J2I9"/>
<reference evidence="2 3" key="1">
    <citation type="submission" date="2019-05" db="EMBL/GenBank/DDBJ databases">
        <authorList>
            <person name="Pankratov T."/>
            <person name="Grouzdev D."/>
        </authorList>
    </citation>
    <scope>NUCLEOTIDE SEQUENCE [LARGE SCALE GENOMIC DNA]</scope>
    <source>
        <strain evidence="2 3">KEBCLARHB70R</strain>
    </source>
</reference>
<evidence type="ECO:0000256" key="1">
    <source>
        <dbReference type="SAM" id="MobiDB-lite"/>
    </source>
</evidence>
<comment type="caution">
    <text evidence="2">The sequence shown here is derived from an EMBL/GenBank/DDBJ whole genome shotgun (WGS) entry which is preliminary data.</text>
</comment>
<sequence>MAAPKSSSRASSGADQRDRRAGKASTATAMLVGPDQTLSAGADGFKLTVPKNASRMLISRSKQVGVLLQSYGEAIARSRTAGRRVSFRVEVDARGATVVSAVEDAVAARDPAVVAAAPDAELEAALAAARQRGRLRAAEILSHDDMLSADAFAKTLGTSRVTVNSKRQNGQVLGLDGAKRGYRFPVWQLDTEGRPYTELVTLHELLGGPWAVYRFLVQPHGQLDGLSGREALERGRAKAALEAAESIGRDLR</sequence>
<evidence type="ECO:0000313" key="2">
    <source>
        <dbReference type="EMBL" id="TLU70697.1"/>
    </source>
</evidence>
<dbReference type="EMBL" id="VCDI01000011">
    <property type="protein sequence ID" value="TLU70697.1"/>
    <property type="molecule type" value="Genomic_DNA"/>
</dbReference>
<feature type="region of interest" description="Disordered" evidence="1">
    <location>
        <begin position="1"/>
        <end position="26"/>
    </location>
</feature>
<dbReference type="RefSeq" id="WP_138327858.1">
    <property type="nucleotide sequence ID" value="NZ_VCDI01000011.1"/>
</dbReference>
<keyword evidence="3" id="KW-1185">Reference proteome</keyword>
<gene>
    <name evidence="2" type="ORF">FE263_20200</name>
</gene>
<proteinExistence type="predicted"/>
<accession>A0A5R9J2I9</accession>
<organism evidence="2 3">
    <name type="scientific">Lichenicoccus roseus</name>
    <dbReference type="NCBI Taxonomy" id="2683649"/>
    <lineage>
        <taxon>Bacteria</taxon>
        <taxon>Pseudomonadati</taxon>
        <taxon>Pseudomonadota</taxon>
        <taxon>Alphaproteobacteria</taxon>
        <taxon>Acetobacterales</taxon>
        <taxon>Acetobacteraceae</taxon>
        <taxon>Lichenicoccus</taxon>
    </lineage>
</organism>
<evidence type="ECO:0000313" key="3">
    <source>
        <dbReference type="Proteomes" id="UP000305654"/>
    </source>
</evidence>
<dbReference type="Proteomes" id="UP000305654">
    <property type="component" value="Unassembled WGS sequence"/>
</dbReference>